<dbReference type="Proteomes" id="UP000321301">
    <property type="component" value="Unassembled WGS sequence"/>
</dbReference>
<dbReference type="PRINTS" id="PR00081">
    <property type="entry name" value="GDHRDH"/>
</dbReference>
<evidence type="ECO:0000256" key="2">
    <source>
        <dbReference type="ARBA" id="ARBA00023002"/>
    </source>
</evidence>
<dbReference type="Gene3D" id="3.40.50.720">
    <property type="entry name" value="NAD(P)-binding Rossmann-like Domain"/>
    <property type="match status" value="1"/>
</dbReference>
<dbReference type="PANTHER" id="PTHR43669:SF3">
    <property type="entry name" value="ALCOHOL DEHYDROGENASE, PUTATIVE (AFU_ORTHOLOGUE AFUA_3G03445)-RELATED"/>
    <property type="match status" value="1"/>
</dbReference>
<keyword evidence="2" id="KW-0560">Oxidoreductase</keyword>
<keyword evidence="4" id="KW-1185">Reference proteome</keyword>
<reference evidence="3 4" key="1">
    <citation type="submission" date="2019-07" db="EMBL/GenBank/DDBJ databases">
        <title>Whole genome shotgun sequence of Cyclobacterium qasimii NBRC 106168.</title>
        <authorList>
            <person name="Hosoyama A."/>
            <person name="Uohara A."/>
            <person name="Ohji S."/>
            <person name="Ichikawa N."/>
        </authorList>
    </citation>
    <scope>NUCLEOTIDE SEQUENCE [LARGE SCALE GENOMIC DNA]</scope>
    <source>
        <strain evidence="3 4">NBRC 106168</strain>
    </source>
</reference>
<dbReference type="FunFam" id="3.40.50.720:FF:000084">
    <property type="entry name" value="Short-chain dehydrogenase reductase"/>
    <property type="match status" value="1"/>
</dbReference>
<proteinExistence type="inferred from homology"/>
<evidence type="ECO:0000313" key="4">
    <source>
        <dbReference type="Proteomes" id="UP000321301"/>
    </source>
</evidence>
<dbReference type="SUPFAM" id="SSF51735">
    <property type="entry name" value="NAD(P)-binding Rossmann-fold domains"/>
    <property type="match status" value="1"/>
</dbReference>
<dbReference type="GO" id="GO:0016491">
    <property type="term" value="F:oxidoreductase activity"/>
    <property type="evidence" value="ECO:0007669"/>
    <property type="project" value="UniProtKB-KW"/>
</dbReference>
<evidence type="ECO:0000256" key="1">
    <source>
        <dbReference type="ARBA" id="ARBA00006484"/>
    </source>
</evidence>
<gene>
    <name evidence="3" type="ORF">CQA01_40560</name>
</gene>
<dbReference type="RefSeq" id="WP_020893089.1">
    <property type="nucleotide sequence ID" value="NZ_BJYV01000024.1"/>
</dbReference>
<protein>
    <submittedName>
        <fullName evidence="3">Short-chain dehydrogenase</fullName>
    </submittedName>
</protein>
<dbReference type="CDD" id="cd05233">
    <property type="entry name" value="SDR_c"/>
    <property type="match status" value="1"/>
</dbReference>
<comment type="similarity">
    <text evidence="1">Belongs to the short-chain dehydrogenases/reductases (SDR) family.</text>
</comment>
<accession>A0A512CH48</accession>
<comment type="caution">
    <text evidence="3">The sequence shown here is derived from an EMBL/GenBank/DDBJ whole genome shotgun (WGS) entry which is preliminary data.</text>
</comment>
<name>A0A512CH48_9BACT</name>
<dbReference type="InterPro" id="IPR002347">
    <property type="entry name" value="SDR_fam"/>
</dbReference>
<evidence type="ECO:0000313" key="3">
    <source>
        <dbReference type="EMBL" id="GEO23522.1"/>
    </source>
</evidence>
<dbReference type="PANTHER" id="PTHR43669">
    <property type="entry name" value="5-KETO-D-GLUCONATE 5-REDUCTASE"/>
    <property type="match status" value="1"/>
</dbReference>
<dbReference type="InterPro" id="IPR036291">
    <property type="entry name" value="NAD(P)-bd_dom_sf"/>
</dbReference>
<organism evidence="3 4">
    <name type="scientific">Cyclobacterium qasimii</name>
    <dbReference type="NCBI Taxonomy" id="1350429"/>
    <lineage>
        <taxon>Bacteria</taxon>
        <taxon>Pseudomonadati</taxon>
        <taxon>Bacteroidota</taxon>
        <taxon>Cytophagia</taxon>
        <taxon>Cytophagales</taxon>
        <taxon>Cyclobacteriaceae</taxon>
        <taxon>Cyclobacterium</taxon>
    </lineage>
</organism>
<dbReference type="Pfam" id="PF13561">
    <property type="entry name" value="adh_short_C2"/>
    <property type="match status" value="1"/>
</dbReference>
<dbReference type="AlphaFoldDB" id="A0A512CH48"/>
<dbReference type="EMBL" id="BJYV01000024">
    <property type="protein sequence ID" value="GEO23522.1"/>
    <property type="molecule type" value="Genomic_DNA"/>
</dbReference>
<sequence>MGKLEGKVAVITGGASGIGLATAQEFIDNGAKVVLFSRGQEALDAAVKQLGANSHGVKGDVTNHSDLERLFAETTSKFGGVDTLFINVGKGKLAPVADTDEAFFDDMMNVNFKGAFFTLQKGIKNLNDNASVIITTSYLNEVGFGGSSLLSASKAALRSLVRVASAELADKGIRVNAVSPGPIGTPFWGKIGLPDDVLAGAAEAITAQTVLKRFGNPEEVAKAVLFLASDDSSYIIGEEIPVHGGINAI</sequence>